<reference evidence="1 2" key="1">
    <citation type="submission" date="2020-10" db="EMBL/GenBank/DDBJ databases">
        <title>Connecting structure to function with the recovery of over 1000 high-quality activated sludge metagenome-assembled genomes encoding full-length rRNA genes using long-read sequencing.</title>
        <authorList>
            <person name="Singleton C.M."/>
            <person name="Petriglieri F."/>
            <person name="Kristensen J.M."/>
            <person name="Kirkegaard R.H."/>
            <person name="Michaelsen T.Y."/>
            <person name="Andersen M.H."/>
            <person name="Karst S.M."/>
            <person name="Dueholm M.S."/>
            <person name="Nielsen P.H."/>
            <person name="Albertsen M."/>
        </authorList>
    </citation>
    <scope>NUCLEOTIDE SEQUENCE [LARGE SCALE GENOMIC DNA]</scope>
    <source>
        <strain evidence="1">Fred_18-Q3-R57-64_BAT3C.720</strain>
    </source>
</reference>
<dbReference type="Proteomes" id="UP000706151">
    <property type="component" value="Unassembled WGS sequence"/>
</dbReference>
<dbReference type="EMBL" id="JADJOT010000010">
    <property type="protein sequence ID" value="MBK7955350.1"/>
    <property type="molecule type" value="Genomic_DNA"/>
</dbReference>
<evidence type="ECO:0000313" key="2">
    <source>
        <dbReference type="Proteomes" id="UP000706151"/>
    </source>
</evidence>
<organism evidence="1 2">
    <name type="scientific">Candidatus Accumulibacter affinis</name>
    <dbReference type="NCBI Taxonomy" id="2954384"/>
    <lineage>
        <taxon>Bacteria</taxon>
        <taxon>Pseudomonadati</taxon>
        <taxon>Pseudomonadota</taxon>
        <taxon>Betaproteobacteria</taxon>
        <taxon>Candidatus Accumulibacter</taxon>
    </lineage>
</organism>
<accession>A0A935T975</accession>
<dbReference type="SUPFAM" id="SSF52980">
    <property type="entry name" value="Restriction endonuclease-like"/>
    <property type="match status" value="1"/>
</dbReference>
<protein>
    <recommendedName>
        <fullName evidence="3">YqaJ viral recombinase domain-containing protein</fullName>
    </recommendedName>
</protein>
<sequence length="67" mass="7340">MRLRTRASLDGLTFNGELIVEIKCPVKGRTSTLWKAVAGGEVPPHYDWQIRTPVDGIEGGYGASVRL</sequence>
<proteinExistence type="predicted"/>
<dbReference type="AlphaFoldDB" id="A0A935T975"/>
<evidence type="ECO:0000313" key="1">
    <source>
        <dbReference type="EMBL" id="MBK7955350.1"/>
    </source>
</evidence>
<gene>
    <name evidence="1" type="ORF">IPK02_16175</name>
</gene>
<dbReference type="InterPro" id="IPR011335">
    <property type="entry name" value="Restrct_endonuc-II-like"/>
</dbReference>
<evidence type="ECO:0008006" key="3">
    <source>
        <dbReference type="Google" id="ProtNLM"/>
    </source>
</evidence>
<dbReference type="InterPro" id="IPR011604">
    <property type="entry name" value="PDDEXK-like_dom_sf"/>
</dbReference>
<comment type="caution">
    <text evidence="1">The sequence shown here is derived from an EMBL/GenBank/DDBJ whole genome shotgun (WGS) entry which is preliminary data.</text>
</comment>
<name>A0A935T975_9PROT</name>
<dbReference type="Gene3D" id="3.90.320.10">
    <property type="match status" value="1"/>
</dbReference>